<proteinExistence type="predicted"/>
<dbReference type="Proteomes" id="UP000217221">
    <property type="component" value="Chromosome"/>
</dbReference>
<dbReference type="PROSITE" id="PS50943">
    <property type="entry name" value="HTH_CROC1"/>
    <property type="match status" value="1"/>
</dbReference>
<name>A0A249LEY3_9ACTN</name>
<sequence length="167" mass="18895">MSTHKNTSVGPQLLGHALREMRRARKWTLADFEKASHGRIKAVVLGSYERGSRSVSVDKLQAIAEIYSVPVSAFFKQGVPENSSFESTNIIIDLRKLREEMSLHPSKSLTLLDQFTCGIINFRKDWNGEILSLRRNDLTFLAIMTESSDTNLLQILADQHVLFNFKG</sequence>
<dbReference type="RefSeq" id="WP_095697975.1">
    <property type="nucleotide sequence ID" value="NZ_CP016782.1"/>
</dbReference>
<feature type="domain" description="HTH cro/C1-type" evidence="1">
    <location>
        <begin position="18"/>
        <end position="74"/>
    </location>
</feature>
<dbReference type="GO" id="GO:0003677">
    <property type="term" value="F:DNA binding"/>
    <property type="evidence" value="ECO:0007669"/>
    <property type="project" value="InterPro"/>
</dbReference>
<dbReference type="EMBL" id="CP016782">
    <property type="protein sequence ID" value="ASY27678.1"/>
    <property type="molecule type" value="Genomic_DNA"/>
</dbReference>
<evidence type="ECO:0000313" key="3">
    <source>
        <dbReference type="Proteomes" id="UP000217221"/>
    </source>
</evidence>
<dbReference type="Pfam" id="PF01381">
    <property type="entry name" value="HTH_3"/>
    <property type="match status" value="1"/>
</dbReference>
<dbReference type="SUPFAM" id="SSF47413">
    <property type="entry name" value="lambda repressor-like DNA-binding domains"/>
    <property type="match status" value="1"/>
</dbReference>
<organism evidence="2 3">
    <name type="scientific">Candidatus Planktophila limnetica</name>
    <dbReference type="NCBI Taxonomy" id="573600"/>
    <lineage>
        <taxon>Bacteria</taxon>
        <taxon>Bacillati</taxon>
        <taxon>Actinomycetota</taxon>
        <taxon>Actinomycetes</taxon>
        <taxon>Candidatus Nanopelagicales</taxon>
        <taxon>Candidatus Nanopelagicaceae</taxon>
        <taxon>Candidatus Planktophila</taxon>
    </lineage>
</organism>
<dbReference type="GO" id="GO:0045892">
    <property type="term" value="P:negative regulation of DNA-templated transcription"/>
    <property type="evidence" value="ECO:0007669"/>
    <property type="project" value="InterPro"/>
</dbReference>
<dbReference type="SMART" id="SM00530">
    <property type="entry name" value="HTH_XRE"/>
    <property type="match status" value="1"/>
</dbReference>
<protein>
    <submittedName>
        <fullName evidence="2">Transcriptional regulator</fullName>
    </submittedName>
</protein>
<dbReference type="CDD" id="cd00093">
    <property type="entry name" value="HTH_XRE"/>
    <property type="match status" value="1"/>
</dbReference>
<evidence type="ECO:0000313" key="2">
    <source>
        <dbReference type="EMBL" id="ASY27678.1"/>
    </source>
</evidence>
<dbReference type="Gene3D" id="1.10.260.40">
    <property type="entry name" value="lambda repressor-like DNA-binding domains"/>
    <property type="match status" value="1"/>
</dbReference>
<dbReference type="InterPro" id="IPR038099">
    <property type="entry name" value="BldD-like_C_sf"/>
</dbReference>
<dbReference type="KEGG" id="plim:PHILAsVB114_03280"/>
<dbReference type="InterPro" id="IPR001387">
    <property type="entry name" value="Cro/C1-type_HTH"/>
</dbReference>
<dbReference type="AlphaFoldDB" id="A0A249LEY3"/>
<keyword evidence="3" id="KW-1185">Reference proteome</keyword>
<reference evidence="2 3" key="1">
    <citation type="submission" date="2016-07" db="EMBL/GenBank/DDBJ databases">
        <title>High microdiversification within the ubiquitous acI lineage of Actinobacteria.</title>
        <authorList>
            <person name="Neuenschwander S.M."/>
            <person name="Salcher M."/>
            <person name="Ghai R."/>
            <person name="Pernthaler J."/>
        </authorList>
    </citation>
    <scope>NUCLEOTIDE SEQUENCE [LARGE SCALE GENOMIC DNA]</scope>
    <source>
        <strain evidence="2">MMS-VB-114</strain>
    </source>
</reference>
<dbReference type="InterPro" id="IPR010982">
    <property type="entry name" value="Lambda_DNA-bd_dom_sf"/>
</dbReference>
<dbReference type="InterPro" id="IPR037664">
    <property type="entry name" value="BldD_C"/>
</dbReference>
<dbReference type="Pfam" id="PF21179">
    <property type="entry name" value="BldD-like_C"/>
    <property type="match status" value="1"/>
</dbReference>
<dbReference type="Gene3D" id="1.10.10.1930">
    <property type="match status" value="1"/>
</dbReference>
<evidence type="ECO:0000259" key="1">
    <source>
        <dbReference type="PROSITE" id="PS50943"/>
    </source>
</evidence>
<accession>A0A249LEY3</accession>
<dbReference type="OrthoDB" id="9810578at2"/>
<gene>
    <name evidence="2" type="ORF">PHILAsVB114_03280</name>
</gene>